<dbReference type="SUPFAM" id="SSF53474">
    <property type="entry name" value="alpha/beta-Hydrolases"/>
    <property type="match status" value="1"/>
</dbReference>
<protein>
    <submittedName>
        <fullName evidence="3">Alpha/beta hydrolase</fullName>
    </submittedName>
</protein>
<dbReference type="PANTHER" id="PTHR11614">
    <property type="entry name" value="PHOSPHOLIPASE-RELATED"/>
    <property type="match status" value="1"/>
</dbReference>
<gene>
    <name evidence="3" type="ORF">SUNI508_07011</name>
</gene>
<dbReference type="InterPro" id="IPR029058">
    <property type="entry name" value="AB_hydrolase_fold"/>
</dbReference>
<keyword evidence="4" id="KW-1185">Reference proteome</keyword>
<keyword evidence="3" id="KW-0378">Hydrolase</keyword>
<evidence type="ECO:0000313" key="4">
    <source>
        <dbReference type="Proteomes" id="UP001408356"/>
    </source>
</evidence>
<organism evidence="3 4">
    <name type="scientific">Seiridium unicorne</name>
    <dbReference type="NCBI Taxonomy" id="138068"/>
    <lineage>
        <taxon>Eukaryota</taxon>
        <taxon>Fungi</taxon>
        <taxon>Dikarya</taxon>
        <taxon>Ascomycota</taxon>
        <taxon>Pezizomycotina</taxon>
        <taxon>Sordariomycetes</taxon>
        <taxon>Xylariomycetidae</taxon>
        <taxon>Amphisphaeriales</taxon>
        <taxon>Sporocadaceae</taxon>
        <taxon>Seiridium</taxon>
    </lineage>
</organism>
<dbReference type="InterPro" id="IPR022742">
    <property type="entry name" value="Hydrolase_4"/>
</dbReference>
<proteinExistence type="predicted"/>
<dbReference type="Pfam" id="PF12146">
    <property type="entry name" value="Hydrolase_4"/>
    <property type="match status" value="1"/>
</dbReference>
<dbReference type="InterPro" id="IPR051044">
    <property type="entry name" value="MAG_DAG_Lipase"/>
</dbReference>
<feature type="domain" description="Serine aminopeptidase S33" evidence="2">
    <location>
        <begin position="26"/>
        <end position="271"/>
    </location>
</feature>
<evidence type="ECO:0000256" key="1">
    <source>
        <dbReference type="SAM" id="MobiDB-lite"/>
    </source>
</evidence>
<comment type="caution">
    <text evidence="3">The sequence shown here is derived from an EMBL/GenBank/DDBJ whole genome shotgun (WGS) entry which is preliminary data.</text>
</comment>
<dbReference type="Proteomes" id="UP001408356">
    <property type="component" value="Unassembled WGS sequence"/>
</dbReference>
<evidence type="ECO:0000313" key="3">
    <source>
        <dbReference type="EMBL" id="KAK9419762.1"/>
    </source>
</evidence>
<feature type="region of interest" description="Disordered" evidence="1">
    <location>
        <begin position="291"/>
        <end position="315"/>
    </location>
</feature>
<evidence type="ECO:0000259" key="2">
    <source>
        <dbReference type="Pfam" id="PF12146"/>
    </source>
</evidence>
<accession>A0ABR2UYT0</accession>
<name>A0ABR2UYT0_9PEZI</name>
<dbReference type="Gene3D" id="3.40.50.1820">
    <property type="entry name" value="alpha/beta hydrolase"/>
    <property type="match status" value="1"/>
</dbReference>
<dbReference type="EMBL" id="JARVKF010000288">
    <property type="protein sequence ID" value="KAK9419762.1"/>
    <property type="molecule type" value="Genomic_DNA"/>
</dbReference>
<reference evidence="3 4" key="1">
    <citation type="journal article" date="2024" name="J. Plant Pathol.">
        <title>Sequence and assembly of the genome of Seiridium unicorne, isolate CBS 538.82, causal agent of cypress canker disease.</title>
        <authorList>
            <person name="Scali E."/>
            <person name="Rocca G.D."/>
            <person name="Danti R."/>
            <person name="Garbelotto M."/>
            <person name="Barberini S."/>
            <person name="Baroncelli R."/>
            <person name="Emiliani G."/>
        </authorList>
    </citation>
    <scope>NUCLEOTIDE SEQUENCE [LARGE SCALE GENOMIC DNA]</scope>
    <source>
        <strain evidence="3 4">BM-138-508</strain>
    </source>
</reference>
<dbReference type="GO" id="GO:0016787">
    <property type="term" value="F:hydrolase activity"/>
    <property type="evidence" value="ECO:0007669"/>
    <property type="project" value="UniProtKB-KW"/>
</dbReference>
<sequence>MVKEVESTFKVGDADLYTKSWLPDGPPKAKLIMIHGFSDHMGRYYDFFPTLAQAGIAVYGMDQRGWGRSVTKPSLRGLTGPTSQVIADIAAFIESQLPSDVPLFVLGHSMGGGQVLTLASTPQYENLVKQVRGWILESPFIGFTAEEEPGWLTIFSGRLAGKLMPHFHLYRPIAPEKVTRDPEVIASIEQDKLMHNTGTLEGLAGLLDRTNALGKGELKLSSNVKSLVLMHGDADRVCSFDKAREWFERQSIQDGEFRVYEGFYHQLHADPGRERFYGEVRDWILERADGGKVPAGTDVTKTEGPVEEGRTESKL</sequence>